<keyword evidence="4" id="KW-1133">Transmembrane helix</keyword>
<dbReference type="InterPro" id="IPR004995">
    <property type="entry name" value="Spore_Ger"/>
</dbReference>
<evidence type="ECO:0000256" key="4">
    <source>
        <dbReference type="SAM" id="Phobius"/>
    </source>
</evidence>
<dbReference type="OrthoDB" id="1726708at2"/>
<keyword evidence="6" id="KW-1185">Reference proteome</keyword>
<feature type="region of interest" description="Disordered" evidence="3">
    <location>
        <begin position="509"/>
        <end position="544"/>
    </location>
</feature>
<dbReference type="PIRSF" id="PIRSF005690">
    <property type="entry name" value="GerBA"/>
    <property type="match status" value="1"/>
</dbReference>
<comment type="similarity">
    <text evidence="1">Belongs to the GerABKA family.</text>
</comment>
<dbReference type="AlphaFoldDB" id="A0A0D7X800"/>
<feature type="transmembrane region" description="Helical" evidence="4">
    <location>
        <begin position="442"/>
        <end position="465"/>
    </location>
</feature>
<dbReference type="PANTHER" id="PTHR22550">
    <property type="entry name" value="SPORE GERMINATION PROTEIN"/>
    <property type="match status" value="1"/>
</dbReference>
<feature type="compositionally biased region" description="Polar residues" evidence="3">
    <location>
        <begin position="521"/>
        <end position="531"/>
    </location>
</feature>
<evidence type="ECO:0000256" key="2">
    <source>
        <dbReference type="ARBA" id="ARBA00023136"/>
    </source>
</evidence>
<dbReference type="Pfam" id="PF03323">
    <property type="entry name" value="GerA"/>
    <property type="match status" value="1"/>
</dbReference>
<feature type="compositionally biased region" description="Gly residues" evidence="3">
    <location>
        <begin position="535"/>
        <end position="544"/>
    </location>
</feature>
<evidence type="ECO:0000313" key="5">
    <source>
        <dbReference type="EMBL" id="KJD47585.1"/>
    </source>
</evidence>
<feature type="transmembrane region" description="Helical" evidence="4">
    <location>
        <begin position="317"/>
        <end position="339"/>
    </location>
</feature>
<dbReference type="RefSeq" id="WP_044644370.1">
    <property type="nucleotide sequence ID" value="NZ_JTHP01000001.1"/>
</dbReference>
<dbReference type="GO" id="GO:0009847">
    <property type="term" value="P:spore germination"/>
    <property type="evidence" value="ECO:0007669"/>
    <property type="project" value="InterPro"/>
</dbReference>
<keyword evidence="4" id="KW-0812">Transmembrane</keyword>
<evidence type="ECO:0000313" key="6">
    <source>
        <dbReference type="Proteomes" id="UP000032534"/>
    </source>
</evidence>
<keyword evidence="2 4" id="KW-0472">Membrane</keyword>
<dbReference type="InterPro" id="IPR050768">
    <property type="entry name" value="UPF0353/GerABKA_families"/>
</dbReference>
<dbReference type="PANTHER" id="PTHR22550:SF5">
    <property type="entry name" value="LEUCINE ZIPPER PROTEIN 4"/>
    <property type="match status" value="1"/>
</dbReference>
<name>A0A0D7X800_9BACL</name>
<reference evidence="5 6" key="1">
    <citation type="submission" date="2014-11" db="EMBL/GenBank/DDBJ databases">
        <title>Draft Genome Sequences of Paenibacillus polymyxa NRRL B-30509 and Paenibacillus terrae NRRL B-30644, Strains from a Poultry Environment that Produce Tridecaptin A and Paenicidins.</title>
        <authorList>
            <person name="van Belkum M.J."/>
            <person name="Lohans C.T."/>
            <person name="Vederas J.C."/>
        </authorList>
    </citation>
    <scope>NUCLEOTIDE SEQUENCE [LARGE SCALE GENOMIC DNA]</scope>
    <source>
        <strain evidence="5 6">NRRL B-30644</strain>
    </source>
</reference>
<evidence type="ECO:0000256" key="3">
    <source>
        <dbReference type="SAM" id="MobiDB-lite"/>
    </source>
</evidence>
<evidence type="ECO:0000256" key="1">
    <source>
        <dbReference type="ARBA" id="ARBA00005278"/>
    </source>
</evidence>
<gene>
    <name evidence="5" type="ORF">QD47_01125</name>
</gene>
<accession>A0A0D7X800</accession>
<dbReference type="Proteomes" id="UP000032534">
    <property type="component" value="Unassembled WGS sequence"/>
</dbReference>
<dbReference type="EMBL" id="JTHP01000001">
    <property type="protein sequence ID" value="KJD47585.1"/>
    <property type="molecule type" value="Genomic_DNA"/>
</dbReference>
<dbReference type="PATRIC" id="fig|159743.3.peg.259"/>
<protein>
    <submittedName>
        <fullName evidence="5">Spore gernimation protein KB</fullName>
    </submittedName>
</protein>
<comment type="caution">
    <text evidence="5">The sequence shown here is derived from an EMBL/GenBank/DDBJ whole genome shotgun (WGS) entry which is preliminary data.</text>
</comment>
<organism evidence="5 6">
    <name type="scientific">Paenibacillus terrae</name>
    <dbReference type="NCBI Taxonomy" id="159743"/>
    <lineage>
        <taxon>Bacteria</taxon>
        <taxon>Bacillati</taxon>
        <taxon>Bacillota</taxon>
        <taxon>Bacilli</taxon>
        <taxon>Bacillales</taxon>
        <taxon>Paenibacillaceae</taxon>
        <taxon>Paenibacillus</taxon>
    </lineage>
</organism>
<proteinExistence type="inferred from homology"/>
<sequence>MIRYPYRKYNKKSGADRNNGSSSHFLKIEAHLETNLEQIKELTSGSPDFLIRRFSLGLKADVPAAIVFLDSMVKTDTVNELVMKSLLSRPSAEVAAEVESAEGLYSRIQGHALELGEVKECDGWNSMMEQLLMGDTIILLEGCTKAIACGTRGGEERAVNEPTTQSVVRGPKEGFVESLFTNISLVRRRIKSSDLTMEMFKVGSTSLTNVAMLYMKNIADQSVVDEVRQRVKNINIDAVFESGMVEEMIQDHNFTPFPTIYNTERPDTISSNIMEGRVALIIDGNPFVLVMPTVFAQFFQSASDYEERYDMATVVRLIRYISFIILILGPSLYIALTTYHYEMIPTPLLISILAQRESVPFPAFLEALILEVTFEILREAGIRMPRVGGQTVSVIGALVLGQAAVEAGIVTPLLTIVVALTGIASFAIPAYNMSVAGRLFRFVFMILSAFMGLYGITLGLIALIAHMNSLRSFGVPYMAPFSPFVLESQKDAVLRLPFWMMRTRPKSITSTNQTRMKDGSGISSSDKTTPMQEGGTQGVSGEGE</sequence>
<feature type="transmembrane region" description="Helical" evidence="4">
    <location>
        <begin position="409"/>
        <end position="430"/>
    </location>
</feature>
<dbReference type="GO" id="GO:0016020">
    <property type="term" value="C:membrane"/>
    <property type="evidence" value="ECO:0007669"/>
    <property type="project" value="InterPro"/>
</dbReference>